<reference evidence="3" key="1">
    <citation type="submission" date="2014-03" db="EMBL/GenBank/DDBJ databases">
        <authorList>
            <person name="Casaregola S."/>
        </authorList>
    </citation>
    <scope>NUCLEOTIDE SEQUENCE [LARGE SCALE GENOMIC DNA]</scope>
    <source>
        <strain evidence="3">CLIB 918</strain>
    </source>
</reference>
<feature type="region of interest" description="Disordered" evidence="2">
    <location>
        <begin position="128"/>
        <end position="163"/>
    </location>
</feature>
<evidence type="ECO:0000256" key="2">
    <source>
        <dbReference type="SAM" id="MobiDB-lite"/>
    </source>
</evidence>
<feature type="compositionally biased region" description="Polar residues" evidence="2">
    <location>
        <begin position="132"/>
        <end position="160"/>
    </location>
</feature>
<dbReference type="GO" id="GO:0031929">
    <property type="term" value="P:TOR signaling"/>
    <property type="evidence" value="ECO:0007669"/>
    <property type="project" value="TreeGrafter"/>
</dbReference>
<dbReference type="OrthoDB" id="10253878at2759"/>
<name>A0A0J9X571_GEOCN</name>
<dbReference type="GO" id="GO:0005829">
    <property type="term" value="C:cytosol"/>
    <property type="evidence" value="ECO:0007669"/>
    <property type="project" value="TreeGrafter"/>
</dbReference>
<gene>
    <name evidence="3" type="ORF">BN980_GECA03s04102g</name>
</gene>
<dbReference type="Proteomes" id="UP000242525">
    <property type="component" value="Unassembled WGS sequence"/>
</dbReference>
<evidence type="ECO:0000313" key="4">
    <source>
        <dbReference type="Proteomes" id="UP000242525"/>
    </source>
</evidence>
<dbReference type="PANTHER" id="PTHR21021:SF16">
    <property type="entry name" value="TIP41-LIKE PROTEIN"/>
    <property type="match status" value="1"/>
</dbReference>
<dbReference type="InterPro" id="IPR051330">
    <property type="entry name" value="Phosphatase_reg/MetRdx"/>
</dbReference>
<accession>A0A0J9X571</accession>
<evidence type="ECO:0000313" key="3">
    <source>
        <dbReference type="EMBL" id="CDO52576.1"/>
    </source>
</evidence>
<protein>
    <submittedName>
        <fullName evidence="3">Similar to Saccharomyces cerevisiae YPR040W TIP41 Protein that interacts physically and genetically with Tap42p, which regulates protein phosphatase 2A, component of the TOR signaling pathway</fullName>
    </submittedName>
</protein>
<sequence>MTTTTPTQQPAEFDISEWHIETNQTSILSAPEIDAATARLGLPMPEMIFGNNYVLLKHAPTGFEMRFNTLAALDLVDKTGERDGLVQVSYSKAWQKSRESTAANNPEEVIQGIVKPFDWTYTTAYKGESSHELTQAPDNTSTGPNGTVEQENGGDENNSGFEIPFDRLRRPDPILFYKEIPLYEDELGDNGIVSYTIKLRVMPERLLLLARFFLRVDNVMFRIRDTRVFIEFSENLVLREYQEREDDYKNVYRKIPRVTKDFGQWLRDENWVCSKIQPKKIVRERIILGSAPGVIAEESMETITSNLS</sequence>
<dbReference type="AlphaFoldDB" id="A0A0J9X571"/>
<dbReference type="PANTHER" id="PTHR21021">
    <property type="entry name" value="GAF/PUTATIVE CYTOSKELETAL PROTEIN"/>
    <property type="match status" value="1"/>
</dbReference>
<evidence type="ECO:0000256" key="1">
    <source>
        <dbReference type="ARBA" id="ARBA00006658"/>
    </source>
</evidence>
<dbReference type="Pfam" id="PF04176">
    <property type="entry name" value="TIP41"/>
    <property type="match status" value="1"/>
</dbReference>
<comment type="caution">
    <text evidence="3">The sequence shown here is derived from an EMBL/GenBank/DDBJ whole genome shotgun (WGS) entry which is preliminary data.</text>
</comment>
<dbReference type="STRING" id="1173061.A0A0J9X571"/>
<organism evidence="3 4">
    <name type="scientific">Geotrichum candidum</name>
    <name type="common">Oospora lactis</name>
    <name type="synonym">Dipodascus geotrichum</name>
    <dbReference type="NCBI Taxonomy" id="1173061"/>
    <lineage>
        <taxon>Eukaryota</taxon>
        <taxon>Fungi</taxon>
        <taxon>Dikarya</taxon>
        <taxon>Ascomycota</taxon>
        <taxon>Saccharomycotina</taxon>
        <taxon>Dipodascomycetes</taxon>
        <taxon>Dipodascales</taxon>
        <taxon>Dipodascaceae</taxon>
        <taxon>Geotrichum</taxon>
    </lineage>
</organism>
<dbReference type="InterPro" id="IPR007303">
    <property type="entry name" value="TIP41-like"/>
</dbReference>
<dbReference type="EMBL" id="CCBN010000003">
    <property type="protein sequence ID" value="CDO52576.1"/>
    <property type="molecule type" value="Genomic_DNA"/>
</dbReference>
<keyword evidence="4" id="KW-1185">Reference proteome</keyword>
<proteinExistence type="inferred from homology"/>
<comment type="similarity">
    <text evidence="1">Belongs to the TIP41 family.</text>
</comment>